<accession>A0A413RIQ4</accession>
<evidence type="ECO:0000313" key="1">
    <source>
        <dbReference type="EMBL" id="RHA38185.1"/>
    </source>
</evidence>
<proteinExistence type="predicted"/>
<keyword evidence="2" id="KW-1185">Reference proteome</keyword>
<dbReference type="AlphaFoldDB" id="A0A413RIQ4"/>
<organism evidence="1 2">
    <name type="scientific">Cellulomonas rhizosphaerae</name>
    <dbReference type="NCBI Taxonomy" id="2293719"/>
    <lineage>
        <taxon>Bacteria</taxon>
        <taxon>Bacillati</taxon>
        <taxon>Actinomycetota</taxon>
        <taxon>Actinomycetes</taxon>
        <taxon>Micrococcales</taxon>
        <taxon>Cellulomonadaceae</taxon>
        <taxon>Cellulomonas</taxon>
    </lineage>
</organism>
<dbReference type="Proteomes" id="UP000283374">
    <property type="component" value="Unassembled WGS sequence"/>
</dbReference>
<sequence length="99" mass="11164">MSLQGALLAVRIHEVVQEALTIAGRPEAAPSDTHPPLRDRLAMLVDLYREDVHQEGTDLDVRGMLYATQTLDELWSRARVPLGEWLTSDRPFHTTWGTT</sequence>
<dbReference type="EMBL" id="QWKP01000216">
    <property type="protein sequence ID" value="RHA38185.1"/>
    <property type="molecule type" value="Genomic_DNA"/>
</dbReference>
<name>A0A413RIQ4_9CELL</name>
<evidence type="ECO:0000313" key="2">
    <source>
        <dbReference type="Proteomes" id="UP000283374"/>
    </source>
</evidence>
<comment type="caution">
    <text evidence="1">The sequence shown here is derived from an EMBL/GenBank/DDBJ whole genome shotgun (WGS) entry which is preliminary data.</text>
</comment>
<protein>
    <submittedName>
        <fullName evidence="1">Uncharacterized protein</fullName>
    </submittedName>
</protein>
<gene>
    <name evidence="1" type="ORF">D1825_14895</name>
</gene>
<reference evidence="1 2" key="1">
    <citation type="submission" date="2018-08" db="EMBL/GenBank/DDBJ databases">
        <title>Cellulomonas rhizosphaerae sp. nov., a novel actinomycete isolated from soil.</title>
        <authorList>
            <person name="Tian Y."/>
        </authorList>
    </citation>
    <scope>NUCLEOTIDE SEQUENCE [LARGE SCALE GENOMIC DNA]</scope>
    <source>
        <strain evidence="1 2">NEAU-TCZ24</strain>
    </source>
</reference>